<gene>
    <name evidence="2" type="primary">MED32</name>
    <name evidence="2" type="ORF">MA16_Dca020775</name>
</gene>
<keyword evidence="3" id="KW-1185">Reference proteome</keyword>
<dbReference type="STRING" id="906689.A0A2I0WDP0"/>
<dbReference type="Proteomes" id="UP000233837">
    <property type="component" value="Unassembled WGS sequence"/>
</dbReference>
<dbReference type="GO" id="GO:0048364">
    <property type="term" value="P:root development"/>
    <property type="evidence" value="ECO:0007669"/>
    <property type="project" value="InterPro"/>
</dbReference>
<evidence type="ECO:0000256" key="1">
    <source>
        <dbReference type="SAM" id="MobiDB-lite"/>
    </source>
</evidence>
<dbReference type="PANTHER" id="PTHR35989">
    <property type="entry name" value="MEDIATOR OF RNA POLYMERASE II TRANSCRIPTION SUBUNIT 32"/>
    <property type="match status" value="1"/>
</dbReference>
<dbReference type="EMBL" id="KZ502726">
    <property type="protein sequence ID" value="PKU73776.1"/>
    <property type="molecule type" value="Genomic_DNA"/>
</dbReference>
<dbReference type="GO" id="GO:0009631">
    <property type="term" value="P:cold acclimation"/>
    <property type="evidence" value="ECO:0007669"/>
    <property type="project" value="InterPro"/>
</dbReference>
<dbReference type="InterPro" id="IPR033244">
    <property type="entry name" value="MED32"/>
</dbReference>
<dbReference type="GO" id="GO:0010150">
    <property type="term" value="P:leaf senescence"/>
    <property type="evidence" value="ECO:0007669"/>
    <property type="project" value="InterPro"/>
</dbReference>
<name>A0A2I0WDP0_9ASPA</name>
<feature type="region of interest" description="Disordered" evidence="1">
    <location>
        <begin position="22"/>
        <end position="41"/>
    </location>
</feature>
<organism evidence="2 3">
    <name type="scientific">Dendrobium catenatum</name>
    <dbReference type="NCBI Taxonomy" id="906689"/>
    <lineage>
        <taxon>Eukaryota</taxon>
        <taxon>Viridiplantae</taxon>
        <taxon>Streptophyta</taxon>
        <taxon>Embryophyta</taxon>
        <taxon>Tracheophyta</taxon>
        <taxon>Spermatophyta</taxon>
        <taxon>Magnoliopsida</taxon>
        <taxon>Liliopsida</taxon>
        <taxon>Asparagales</taxon>
        <taxon>Orchidaceae</taxon>
        <taxon>Epidendroideae</taxon>
        <taxon>Malaxideae</taxon>
        <taxon>Dendrobiinae</taxon>
        <taxon>Dendrobium</taxon>
    </lineage>
</organism>
<proteinExistence type="predicted"/>
<dbReference type="AlphaFoldDB" id="A0A2I0WDP0"/>
<reference evidence="2 3" key="1">
    <citation type="journal article" date="2016" name="Sci. Rep.">
        <title>The Dendrobium catenatum Lindl. genome sequence provides insights into polysaccharide synthase, floral development and adaptive evolution.</title>
        <authorList>
            <person name="Zhang G.Q."/>
            <person name="Xu Q."/>
            <person name="Bian C."/>
            <person name="Tsai W.C."/>
            <person name="Yeh C.M."/>
            <person name="Liu K.W."/>
            <person name="Yoshida K."/>
            <person name="Zhang L.S."/>
            <person name="Chang S.B."/>
            <person name="Chen F."/>
            <person name="Shi Y."/>
            <person name="Su Y.Y."/>
            <person name="Zhang Y.Q."/>
            <person name="Chen L.J."/>
            <person name="Yin Y."/>
            <person name="Lin M."/>
            <person name="Huang H."/>
            <person name="Deng H."/>
            <person name="Wang Z.W."/>
            <person name="Zhu S.L."/>
            <person name="Zhao X."/>
            <person name="Deng C."/>
            <person name="Niu S.C."/>
            <person name="Huang J."/>
            <person name="Wang M."/>
            <person name="Liu G.H."/>
            <person name="Yang H.J."/>
            <person name="Xiao X.J."/>
            <person name="Hsiao Y.Y."/>
            <person name="Wu W.L."/>
            <person name="Chen Y.Y."/>
            <person name="Mitsuda N."/>
            <person name="Ohme-Takagi M."/>
            <person name="Luo Y.B."/>
            <person name="Van de Peer Y."/>
            <person name="Liu Z.J."/>
        </authorList>
    </citation>
    <scope>NUCLEOTIDE SEQUENCE [LARGE SCALE GENOMIC DNA]</scope>
    <source>
        <tissue evidence="2">The whole plant</tissue>
    </source>
</reference>
<accession>A0A2I0WDP0</accession>
<protein>
    <submittedName>
        <fullName evidence="2">Mediator of RNA polymerase II transcription subunit 32</fullName>
    </submittedName>
</protein>
<sequence length="115" mass="13140">MSIISMAFHLMQRLPYFVLRRPPSSKPRISQEGKRRQQPKLLSRTFRARWNSFRVACDQAEEFVESLKQRIGSECLVDEATGATTVKIRTALCCRHPSTRREAGADEQGSAMARD</sequence>
<evidence type="ECO:0000313" key="3">
    <source>
        <dbReference type="Proteomes" id="UP000233837"/>
    </source>
</evidence>
<dbReference type="PANTHER" id="PTHR35989:SF1">
    <property type="entry name" value="MEDIATOR OF RNA POLYMERASE II TRANSCRIPTION SUBUNIT 32"/>
    <property type="match status" value="1"/>
</dbReference>
<dbReference type="GO" id="GO:0006355">
    <property type="term" value="P:regulation of DNA-templated transcription"/>
    <property type="evidence" value="ECO:0007669"/>
    <property type="project" value="InterPro"/>
</dbReference>
<reference evidence="2 3" key="2">
    <citation type="journal article" date="2017" name="Nature">
        <title>The Apostasia genome and the evolution of orchids.</title>
        <authorList>
            <person name="Zhang G.Q."/>
            <person name="Liu K.W."/>
            <person name="Li Z."/>
            <person name="Lohaus R."/>
            <person name="Hsiao Y.Y."/>
            <person name="Niu S.C."/>
            <person name="Wang J.Y."/>
            <person name="Lin Y.C."/>
            <person name="Xu Q."/>
            <person name="Chen L.J."/>
            <person name="Yoshida K."/>
            <person name="Fujiwara S."/>
            <person name="Wang Z.W."/>
            <person name="Zhang Y.Q."/>
            <person name="Mitsuda N."/>
            <person name="Wang M."/>
            <person name="Liu G.H."/>
            <person name="Pecoraro L."/>
            <person name="Huang H.X."/>
            <person name="Xiao X.J."/>
            <person name="Lin M."/>
            <person name="Wu X.Y."/>
            <person name="Wu W.L."/>
            <person name="Chen Y.Y."/>
            <person name="Chang S.B."/>
            <person name="Sakamoto S."/>
            <person name="Ohme-Takagi M."/>
            <person name="Yagi M."/>
            <person name="Zeng S.J."/>
            <person name="Shen C.Y."/>
            <person name="Yeh C.M."/>
            <person name="Luo Y.B."/>
            <person name="Tsai W.C."/>
            <person name="Van de Peer Y."/>
            <person name="Liu Z.J."/>
        </authorList>
    </citation>
    <scope>NUCLEOTIDE SEQUENCE [LARGE SCALE GENOMIC DNA]</scope>
    <source>
        <tissue evidence="2">The whole plant</tissue>
    </source>
</reference>
<evidence type="ECO:0000313" key="2">
    <source>
        <dbReference type="EMBL" id="PKU73776.1"/>
    </source>
</evidence>
<dbReference type="GO" id="GO:0016592">
    <property type="term" value="C:mediator complex"/>
    <property type="evidence" value="ECO:0007669"/>
    <property type="project" value="InterPro"/>
</dbReference>